<dbReference type="AlphaFoldDB" id="A0ABD1SXX9"/>
<sequence>MAAEEAETAAEEVEAVAAVVEAAAVAVAAAMGVVVVAAFLSFFLQLYSFFSSLVRAEPPKPTSHITIIGSVYCDVCYDNTFAKYSYFLPGVDVHVQCKFKASSPGTTEQIAFSVNRTTNKYGMYKLDIPSVDGVDCAEDPSIQTFCQANLIGSKVAACNVPGLKSMSSEITIKSRQNNLCVYALGALSYTPRTRNVTLCGNHKMDFNSSKFFLPLIPPYGFVWPPLPQLPPFPQFPPLPHLPPLPQFPPLPQLPPLPQFPPLPQLPPLPQFPPFASSPFPKPPSLPFPFPPLPPFTPTPAQLSPPSPPVFNLGDPKTWIPNNPLLSSPPPPAFNLGDPRTWIPKNPLLPSPPPPAFNFQDPRTWLPHIPTSPPTNPNSHLP</sequence>
<organism evidence="3 4">
    <name type="scientific">Abeliophyllum distichum</name>
    <dbReference type="NCBI Taxonomy" id="126358"/>
    <lineage>
        <taxon>Eukaryota</taxon>
        <taxon>Viridiplantae</taxon>
        <taxon>Streptophyta</taxon>
        <taxon>Embryophyta</taxon>
        <taxon>Tracheophyta</taxon>
        <taxon>Spermatophyta</taxon>
        <taxon>Magnoliopsida</taxon>
        <taxon>eudicotyledons</taxon>
        <taxon>Gunneridae</taxon>
        <taxon>Pentapetalae</taxon>
        <taxon>asterids</taxon>
        <taxon>lamiids</taxon>
        <taxon>Lamiales</taxon>
        <taxon>Oleaceae</taxon>
        <taxon>Forsythieae</taxon>
        <taxon>Abeliophyllum</taxon>
    </lineage>
</organism>
<keyword evidence="2" id="KW-0812">Transmembrane</keyword>
<keyword evidence="4" id="KW-1185">Reference proteome</keyword>
<keyword evidence="2" id="KW-0472">Membrane</keyword>
<comment type="caution">
    <text evidence="3">The sequence shown here is derived from an EMBL/GenBank/DDBJ whole genome shotgun (WGS) entry which is preliminary data.</text>
</comment>
<evidence type="ECO:0000256" key="2">
    <source>
        <dbReference type="SAM" id="Phobius"/>
    </source>
</evidence>
<dbReference type="Pfam" id="PF01190">
    <property type="entry name" value="Pollen_Ole_e_1"/>
    <property type="match status" value="1"/>
</dbReference>
<accession>A0ABD1SXX9</accession>
<proteinExistence type="predicted"/>
<evidence type="ECO:0000313" key="4">
    <source>
        <dbReference type="Proteomes" id="UP001604336"/>
    </source>
</evidence>
<dbReference type="PANTHER" id="PTHR46995">
    <property type="entry name" value="OS09G0508200 PROTEIN"/>
    <property type="match status" value="1"/>
</dbReference>
<feature type="transmembrane region" description="Helical" evidence="2">
    <location>
        <begin position="22"/>
        <end position="50"/>
    </location>
</feature>
<dbReference type="EMBL" id="JBFOLK010000006">
    <property type="protein sequence ID" value="KAL2505289.1"/>
    <property type="molecule type" value="Genomic_DNA"/>
</dbReference>
<name>A0ABD1SXX9_9LAMI</name>
<keyword evidence="2" id="KW-1133">Transmembrane helix</keyword>
<dbReference type="PANTHER" id="PTHR46995:SF6">
    <property type="entry name" value="POLLEN OLE E 1 ALLERGEN AND EXTENSIN FAMILY PROTEIN"/>
    <property type="match status" value="1"/>
</dbReference>
<gene>
    <name evidence="3" type="ORF">Adt_20910</name>
</gene>
<dbReference type="Proteomes" id="UP001604336">
    <property type="component" value="Unassembled WGS sequence"/>
</dbReference>
<protein>
    <submittedName>
        <fullName evidence="3">Pollen Ole e 1 allergen and extensin family protein</fullName>
    </submittedName>
</protein>
<evidence type="ECO:0000313" key="3">
    <source>
        <dbReference type="EMBL" id="KAL2505289.1"/>
    </source>
</evidence>
<reference evidence="4" key="1">
    <citation type="submission" date="2024-07" db="EMBL/GenBank/DDBJ databases">
        <title>Two chromosome-level genome assemblies of Korean endemic species Abeliophyllum distichum and Forsythia ovata (Oleaceae).</title>
        <authorList>
            <person name="Jang H."/>
        </authorList>
    </citation>
    <scope>NUCLEOTIDE SEQUENCE [LARGE SCALE GENOMIC DNA]</scope>
</reference>
<feature type="region of interest" description="Disordered" evidence="1">
    <location>
        <begin position="344"/>
        <end position="381"/>
    </location>
</feature>
<evidence type="ECO:0000256" key="1">
    <source>
        <dbReference type="SAM" id="MobiDB-lite"/>
    </source>
</evidence>
<feature type="compositionally biased region" description="Pro residues" evidence="1">
    <location>
        <begin position="346"/>
        <end position="355"/>
    </location>
</feature>